<evidence type="ECO:0000313" key="4">
    <source>
        <dbReference type="EMBL" id="WUT84168.1"/>
    </source>
</evidence>
<dbReference type="Pfam" id="PF03372">
    <property type="entry name" value="Exo_endo_phos"/>
    <property type="match status" value="1"/>
</dbReference>
<evidence type="ECO:0000259" key="3">
    <source>
        <dbReference type="Pfam" id="PF03372"/>
    </source>
</evidence>
<dbReference type="Gene3D" id="3.60.10.10">
    <property type="entry name" value="Endonuclease/exonuclease/phosphatase"/>
    <property type="match status" value="1"/>
</dbReference>
<keyword evidence="4" id="KW-0540">Nuclease</keyword>
<dbReference type="EMBL" id="CP109019">
    <property type="protein sequence ID" value="WUT84168.1"/>
    <property type="molecule type" value="Genomic_DNA"/>
</dbReference>
<proteinExistence type="predicted"/>
<name>A0ABZ1XKY1_9ACTN</name>
<dbReference type="SUPFAM" id="SSF56219">
    <property type="entry name" value="DNase I-like"/>
    <property type="match status" value="1"/>
</dbReference>
<feature type="transmembrane region" description="Helical" evidence="2">
    <location>
        <begin position="65"/>
        <end position="85"/>
    </location>
</feature>
<dbReference type="RefSeq" id="WP_329400360.1">
    <property type="nucleotide sequence ID" value="NZ_CP109019.1"/>
</dbReference>
<feature type="region of interest" description="Disordered" evidence="1">
    <location>
        <begin position="1"/>
        <end position="28"/>
    </location>
</feature>
<dbReference type="Proteomes" id="UP001432060">
    <property type="component" value="Chromosome"/>
</dbReference>
<sequence>METDADALGTAPPWPATDAAGPPGERGHPWRRASAVLGGLVLAGVSAVVGCRAADSDGVTPVPQLLAFLPWLLVPGGAGLVLAAFGRWRLGMAWALVVLAVTGWYTQPYGAEITRPHGHPLGQLRVLTSNTEFGWATDDLVAAIGREKPDFVFVEECAFGCADALEQRVAKTDYPYRNVVREDGSAGSAILSKYPLTAAPAIPSGMAMPGAVARVAGRDVRLQLAHPEPPLPGREGAWRRELGRVRDFAAMAKGEAVIVAGDFNATQDHAAFRSVLKAGALHDSARLAGESRTYSWPADRTTPFRTQIDHVLVSGDDFTVRSVRFLSLRGTDHRALVVDLELFEGQGLS</sequence>
<reference evidence="4" key="1">
    <citation type="submission" date="2022-10" db="EMBL/GenBank/DDBJ databases">
        <title>The complete genomes of actinobacterial strains from the NBC collection.</title>
        <authorList>
            <person name="Joergensen T.S."/>
            <person name="Alvarez Arevalo M."/>
            <person name="Sterndorff E.B."/>
            <person name="Faurdal D."/>
            <person name="Vuksanovic O."/>
            <person name="Mourched A.-S."/>
            <person name="Charusanti P."/>
            <person name="Shaw S."/>
            <person name="Blin K."/>
            <person name="Weber T."/>
        </authorList>
    </citation>
    <scope>NUCLEOTIDE SEQUENCE</scope>
    <source>
        <strain evidence="4">NBC_00668</strain>
    </source>
</reference>
<feature type="transmembrane region" description="Helical" evidence="2">
    <location>
        <begin position="91"/>
        <end position="107"/>
    </location>
</feature>
<keyword evidence="5" id="KW-1185">Reference proteome</keyword>
<evidence type="ECO:0000256" key="1">
    <source>
        <dbReference type="SAM" id="MobiDB-lite"/>
    </source>
</evidence>
<keyword evidence="4" id="KW-0378">Hydrolase</keyword>
<dbReference type="InterPro" id="IPR005135">
    <property type="entry name" value="Endo/exonuclease/phosphatase"/>
</dbReference>
<keyword evidence="2" id="KW-0472">Membrane</keyword>
<dbReference type="GO" id="GO:0004519">
    <property type="term" value="F:endonuclease activity"/>
    <property type="evidence" value="ECO:0007669"/>
    <property type="project" value="UniProtKB-KW"/>
</dbReference>
<keyword evidence="2" id="KW-1133">Transmembrane helix</keyword>
<protein>
    <submittedName>
        <fullName evidence="4">Endonuclease/exonuclease/phosphatase family protein</fullName>
    </submittedName>
</protein>
<feature type="transmembrane region" description="Helical" evidence="2">
    <location>
        <begin position="33"/>
        <end position="53"/>
    </location>
</feature>
<evidence type="ECO:0000256" key="2">
    <source>
        <dbReference type="SAM" id="Phobius"/>
    </source>
</evidence>
<dbReference type="InterPro" id="IPR036691">
    <property type="entry name" value="Endo/exonu/phosph_ase_sf"/>
</dbReference>
<keyword evidence="4" id="KW-0255">Endonuclease</keyword>
<keyword evidence="2" id="KW-0812">Transmembrane</keyword>
<gene>
    <name evidence="4" type="ORF">OG515_19210</name>
</gene>
<accession>A0ABZ1XKY1</accession>
<organism evidence="4 5">
    <name type="scientific">Streptomyces melanogenes</name>
    <dbReference type="NCBI Taxonomy" id="67326"/>
    <lineage>
        <taxon>Bacteria</taxon>
        <taxon>Bacillati</taxon>
        <taxon>Actinomycetota</taxon>
        <taxon>Actinomycetes</taxon>
        <taxon>Kitasatosporales</taxon>
        <taxon>Streptomycetaceae</taxon>
        <taxon>Streptomyces</taxon>
    </lineage>
</organism>
<evidence type="ECO:0000313" key="5">
    <source>
        <dbReference type="Proteomes" id="UP001432060"/>
    </source>
</evidence>
<feature type="domain" description="Endonuclease/exonuclease/phosphatase" evidence="3">
    <location>
        <begin position="128"/>
        <end position="333"/>
    </location>
</feature>